<sequence>MDTPAPQPVVAASTAPAAVERRVAAVQPKATADVAEKASESVLWRVTPSTLDLYNFVFEHTNVKSKQKLLDLILLPELERRAEEIRKGL</sequence>
<gene>
    <name evidence="1" type="ORF">E3D37_42040</name>
</gene>
<comment type="caution">
    <text evidence="1">The sequence shown here is derived from an EMBL/GenBank/DDBJ whole genome shotgun (WGS) entry which is preliminary data.</text>
</comment>
<dbReference type="AlphaFoldDB" id="A0AAX2RAR8"/>
<evidence type="ECO:0000313" key="2">
    <source>
        <dbReference type="Proteomes" id="UP000298234"/>
    </source>
</evidence>
<dbReference type="Proteomes" id="UP000298234">
    <property type="component" value="Unassembled WGS sequence"/>
</dbReference>
<dbReference type="RefSeq" id="WP_134257797.1">
    <property type="nucleotide sequence ID" value="NZ_SNSH01000099.1"/>
</dbReference>
<name>A0AAX2RAR8_BURCE</name>
<evidence type="ECO:0000313" key="1">
    <source>
        <dbReference type="EMBL" id="TEU32952.1"/>
    </source>
</evidence>
<accession>A0AAX2RAR8</accession>
<organism evidence="1 2">
    <name type="scientific">Burkholderia cepacia</name>
    <name type="common">Pseudomonas cepacia</name>
    <dbReference type="NCBI Taxonomy" id="292"/>
    <lineage>
        <taxon>Bacteria</taxon>
        <taxon>Pseudomonadati</taxon>
        <taxon>Pseudomonadota</taxon>
        <taxon>Betaproteobacteria</taxon>
        <taxon>Burkholderiales</taxon>
        <taxon>Burkholderiaceae</taxon>
        <taxon>Burkholderia</taxon>
        <taxon>Burkholderia cepacia complex</taxon>
    </lineage>
</organism>
<proteinExistence type="predicted"/>
<reference evidence="1 2" key="1">
    <citation type="submission" date="2019-03" db="EMBL/GenBank/DDBJ databases">
        <title>Burkholderia cepacia outbreak.</title>
        <authorList>
            <person name="Farzana R."/>
            <person name="Walsh T.R."/>
        </authorList>
    </citation>
    <scope>NUCLEOTIDE SEQUENCE [LARGE SCALE GENOMIC DNA]</scope>
    <source>
        <strain evidence="2">d13</strain>
    </source>
</reference>
<dbReference type="EMBL" id="SNSQ01000092">
    <property type="protein sequence ID" value="TEU32952.1"/>
    <property type="molecule type" value="Genomic_DNA"/>
</dbReference>
<protein>
    <submittedName>
        <fullName evidence="1">Uncharacterized protein</fullName>
    </submittedName>
</protein>